<feature type="non-terminal residue" evidence="1">
    <location>
        <position position="1"/>
    </location>
</feature>
<comment type="caution">
    <text evidence="1">The sequence shown here is derived from an EMBL/GenBank/DDBJ whole genome shotgun (WGS) entry which is preliminary data.</text>
</comment>
<dbReference type="AlphaFoldDB" id="A0A9J5Y5R7"/>
<proteinExistence type="predicted"/>
<dbReference type="Proteomes" id="UP000824120">
    <property type="component" value="Chromosome 7"/>
</dbReference>
<dbReference type="EMBL" id="JACXVP010000007">
    <property type="protein sequence ID" value="KAG5594556.1"/>
    <property type="molecule type" value="Genomic_DNA"/>
</dbReference>
<evidence type="ECO:0000313" key="1">
    <source>
        <dbReference type="EMBL" id="KAG5594556.1"/>
    </source>
</evidence>
<evidence type="ECO:0000313" key="2">
    <source>
        <dbReference type="Proteomes" id="UP000824120"/>
    </source>
</evidence>
<protein>
    <submittedName>
        <fullName evidence="1">Uncharacterized protein</fullName>
    </submittedName>
</protein>
<name>A0A9J5Y5R7_SOLCO</name>
<sequence length="77" mass="8982">MNSMNHYKKNLFKIFEGDCEGRRISDITIMELPNVIMLWNNLLTSDPLFSKIRLINLIPKFHICPMALNMSLIVLCN</sequence>
<gene>
    <name evidence="1" type="ORF">H5410_035788</name>
</gene>
<keyword evidence="2" id="KW-1185">Reference proteome</keyword>
<reference evidence="1 2" key="1">
    <citation type="submission" date="2020-09" db="EMBL/GenBank/DDBJ databases">
        <title>De no assembly of potato wild relative species, Solanum commersonii.</title>
        <authorList>
            <person name="Cho K."/>
        </authorList>
    </citation>
    <scope>NUCLEOTIDE SEQUENCE [LARGE SCALE GENOMIC DNA]</scope>
    <source>
        <strain evidence="1">LZ3.2</strain>
        <tissue evidence="1">Leaf</tissue>
    </source>
</reference>
<accession>A0A9J5Y5R7</accession>
<organism evidence="1 2">
    <name type="scientific">Solanum commersonii</name>
    <name type="common">Commerson's wild potato</name>
    <name type="synonym">Commerson's nightshade</name>
    <dbReference type="NCBI Taxonomy" id="4109"/>
    <lineage>
        <taxon>Eukaryota</taxon>
        <taxon>Viridiplantae</taxon>
        <taxon>Streptophyta</taxon>
        <taxon>Embryophyta</taxon>
        <taxon>Tracheophyta</taxon>
        <taxon>Spermatophyta</taxon>
        <taxon>Magnoliopsida</taxon>
        <taxon>eudicotyledons</taxon>
        <taxon>Gunneridae</taxon>
        <taxon>Pentapetalae</taxon>
        <taxon>asterids</taxon>
        <taxon>lamiids</taxon>
        <taxon>Solanales</taxon>
        <taxon>Solanaceae</taxon>
        <taxon>Solanoideae</taxon>
        <taxon>Solaneae</taxon>
        <taxon>Solanum</taxon>
    </lineage>
</organism>